<protein>
    <submittedName>
        <fullName evidence="1">HAD hydrolase-like protein</fullName>
    </submittedName>
</protein>
<dbReference type="PANTHER" id="PTHR43434:SF13">
    <property type="entry name" value="PHOSPHOGLYCOLATE PHOSPHATASE"/>
    <property type="match status" value="1"/>
</dbReference>
<dbReference type="SUPFAM" id="SSF56784">
    <property type="entry name" value="HAD-like"/>
    <property type="match status" value="1"/>
</dbReference>
<sequence length="213" mass="23869">MQYDLIIFDFDGTLADSFSFFIRHVNLLADQYHFRRIALSELELIRDMHAGALIQHLQLPLWKVPLVARAFKRLMAQHIEQITPFEEIAQILLELHENGVRLALLTSNSRSNVAQVLGAPILACFDHLQCNSALFGKRAKLRRILRDSGVAPGKALFIGDEIRDLEAAGREGVASGAVAWGYTSADALQHAKPHHFFKQVADLRGLIGPAWIR</sequence>
<dbReference type="Proteomes" id="UP001061302">
    <property type="component" value="Chromosome"/>
</dbReference>
<dbReference type="PANTHER" id="PTHR43434">
    <property type="entry name" value="PHOSPHOGLYCOLATE PHOSPHATASE"/>
    <property type="match status" value="1"/>
</dbReference>
<dbReference type="SFLD" id="SFLDS00003">
    <property type="entry name" value="Haloacid_Dehalogenase"/>
    <property type="match status" value="1"/>
</dbReference>
<dbReference type="InterPro" id="IPR041492">
    <property type="entry name" value="HAD_2"/>
</dbReference>
<accession>A0ABY6DK90</accession>
<proteinExistence type="predicted"/>
<dbReference type="InterPro" id="IPR050155">
    <property type="entry name" value="HAD-like_hydrolase_sf"/>
</dbReference>
<dbReference type="InterPro" id="IPR036412">
    <property type="entry name" value="HAD-like_sf"/>
</dbReference>
<name>A0ABY6DK90_9NEIS</name>
<dbReference type="InterPro" id="IPR023214">
    <property type="entry name" value="HAD_sf"/>
</dbReference>
<evidence type="ECO:0000313" key="1">
    <source>
        <dbReference type="EMBL" id="UXY14108.1"/>
    </source>
</evidence>
<dbReference type="Pfam" id="PF13419">
    <property type="entry name" value="HAD_2"/>
    <property type="match status" value="1"/>
</dbReference>
<gene>
    <name evidence="1" type="ORF">N8I74_12340</name>
</gene>
<dbReference type="SFLD" id="SFLDG01129">
    <property type="entry name" value="C1.5:_HAD__Beta-PGM__Phosphata"/>
    <property type="match status" value="1"/>
</dbReference>
<keyword evidence="2" id="KW-1185">Reference proteome</keyword>
<dbReference type="RefSeq" id="WP_263123408.1">
    <property type="nucleotide sequence ID" value="NZ_CP106753.1"/>
</dbReference>
<dbReference type="InterPro" id="IPR023198">
    <property type="entry name" value="PGP-like_dom2"/>
</dbReference>
<organism evidence="1 2">
    <name type="scientific">Chitiniphilus purpureus</name>
    <dbReference type="NCBI Taxonomy" id="2981137"/>
    <lineage>
        <taxon>Bacteria</taxon>
        <taxon>Pseudomonadati</taxon>
        <taxon>Pseudomonadota</taxon>
        <taxon>Betaproteobacteria</taxon>
        <taxon>Neisseriales</taxon>
        <taxon>Chitinibacteraceae</taxon>
        <taxon>Chitiniphilus</taxon>
    </lineage>
</organism>
<evidence type="ECO:0000313" key="2">
    <source>
        <dbReference type="Proteomes" id="UP001061302"/>
    </source>
</evidence>
<dbReference type="Gene3D" id="1.10.150.240">
    <property type="entry name" value="Putative phosphatase, domain 2"/>
    <property type="match status" value="1"/>
</dbReference>
<dbReference type="EMBL" id="CP106753">
    <property type="protein sequence ID" value="UXY14108.1"/>
    <property type="molecule type" value="Genomic_DNA"/>
</dbReference>
<reference evidence="1" key="1">
    <citation type="submission" date="2022-10" db="EMBL/GenBank/DDBJ databases">
        <title>Chitiniphilus purpureus sp. nov., a novel chitin-degrading bacterium isolated from crawfish pond sediment.</title>
        <authorList>
            <person name="Li K."/>
        </authorList>
    </citation>
    <scope>NUCLEOTIDE SEQUENCE</scope>
    <source>
        <strain evidence="1">CD1</strain>
    </source>
</reference>
<dbReference type="Gene3D" id="3.40.50.1000">
    <property type="entry name" value="HAD superfamily/HAD-like"/>
    <property type="match status" value="1"/>
</dbReference>